<dbReference type="EMBL" id="CAVMJV010000073">
    <property type="protein sequence ID" value="CAK5088672.1"/>
    <property type="molecule type" value="Genomic_DNA"/>
</dbReference>
<reference evidence="1" key="1">
    <citation type="submission" date="2023-11" db="EMBL/GenBank/DDBJ databases">
        <authorList>
            <person name="Poullet M."/>
        </authorList>
    </citation>
    <scope>NUCLEOTIDE SEQUENCE</scope>
    <source>
        <strain evidence="1">E1834</strain>
    </source>
</reference>
<evidence type="ECO:0000313" key="1">
    <source>
        <dbReference type="EMBL" id="CAK5088672.1"/>
    </source>
</evidence>
<keyword evidence="2" id="KW-1185">Reference proteome</keyword>
<accession>A0ACB1ADP7</accession>
<evidence type="ECO:0000313" key="2">
    <source>
        <dbReference type="Proteomes" id="UP001497535"/>
    </source>
</evidence>
<proteinExistence type="predicted"/>
<name>A0ACB1ADP7_MELEN</name>
<organism evidence="1 2">
    <name type="scientific">Meloidogyne enterolobii</name>
    <name type="common">Root-knot nematode worm</name>
    <name type="synonym">Meloidogyne mayaguensis</name>
    <dbReference type="NCBI Taxonomy" id="390850"/>
    <lineage>
        <taxon>Eukaryota</taxon>
        <taxon>Metazoa</taxon>
        <taxon>Ecdysozoa</taxon>
        <taxon>Nematoda</taxon>
        <taxon>Chromadorea</taxon>
        <taxon>Rhabditida</taxon>
        <taxon>Tylenchina</taxon>
        <taxon>Tylenchomorpha</taxon>
        <taxon>Tylenchoidea</taxon>
        <taxon>Meloidogynidae</taxon>
        <taxon>Meloidogyninae</taxon>
        <taxon>Meloidogyne</taxon>
    </lineage>
</organism>
<protein>
    <submittedName>
        <fullName evidence="1">Uncharacterized protein</fullName>
    </submittedName>
</protein>
<gene>
    <name evidence="1" type="ORF">MENTE1834_LOCUS36336</name>
</gene>
<dbReference type="Proteomes" id="UP001497535">
    <property type="component" value="Unassembled WGS sequence"/>
</dbReference>
<comment type="caution">
    <text evidence="1">The sequence shown here is derived from an EMBL/GenBank/DDBJ whole genome shotgun (WGS) entry which is preliminary data.</text>
</comment>
<sequence>MHFNFHSFFWLIFLVIVESTPTHYETLNVPQNASTVAIKTNYRELMKKHHPDKNRNDPNADAITKKLIEAHRILTNEQERTKYDKSLPTSLSSHATTGGSSTTSAGSTSTNRAASTSARPSATHGRQAATPKTSATTSKRSSATSS</sequence>